<evidence type="ECO:0000313" key="3">
    <source>
        <dbReference type="Proteomes" id="UP000063991"/>
    </source>
</evidence>
<sequence>MFVVITALQIVCYLCFIYMFYRLERVIGRLDCLWQRLIRLSLIMLYAWGATVVLLQLPERGELYLATVLWSIEIVTFSMLTSLVIHIIKDTKASGYSFKRWCKQDFRNQQV</sequence>
<evidence type="ECO:0000313" key="2">
    <source>
        <dbReference type="EMBL" id="AMJ98678.1"/>
    </source>
</evidence>
<name>A0A126Q2L9_ALTMA</name>
<reference evidence="2 3" key="1">
    <citation type="submission" date="2015-12" db="EMBL/GenBank/DDBJ databases">
        <authorList>
            <person name="Shamseldin A."/>
            <person name="Moawad H."/>
            <person name="Abd El-Rahim W.M."/>
            <person name="Sadowsky M.J."/>
        </authorList>
    </citation>
    <scope>NUCLEOTIDE SEQUENCE [LARGE SCALE GENOMIC DNA]</scope>
    <source>
        <strain evidence="2 3">D7</strain>
    </source>
</reference>
<gene>
    <name evidence="2" type="ORF">AVL55_11165</name>
</gene>
<dbReference type="AlphaFoldDB" id="A0A126Q2L9"/>
<keyword evidence="1" id="KW-1133">Transmembrane helix</keyword>
<proteinExistence type="predicted"/>
<protein>
    <submittedName>
        <fullName evidence="2">Uncharacterized protein</fullName>
    </submittedName>
</protein>
<evidence type="ECO:0000256" key="1">
    <source>
        <dbReference type="SAM" id="Phobius"/>
    </source>
</evidence>
<dbReference type="Proteomes" id="UP000063991">
    <property type="component" value="Chromosome"/>
</dbReference>
<organism evidence="2 3">
    <name type="scientific">Alteromonas macleodii</name>
    <name type="common">Pseudoalteromonas macleodii</name>
    <dbReference type="NCBI Taxonomy" id="28108"/>
    <lineage>
        <taxon>Bacteria</taxon>
        <taxon>Pseudomonadati</taxon>
        <taxon>Pseudomonadota</taxon>
        <taxon>Gammaproteobacteria</taxon>
        <taxon>Alteromonadales</taxon>
        <taxon>Alteromonadaceae</taxon>
        <taxon>Alteromonas/Salinimonas group</taxon>
        <taxon>Alteromonas</taxon>
    </lineage>
</organism>
<feature type="transmembrane region" description="Helical" evidence="1">
    <location>
        <begin position="63"/>
        <end position="88"/>
    </location>
</feature>
<feature type="transmembrane region" description="Helical" evidence="1">
    <location>
        <begin position="6"/>
        <end position="24"/>
    </location>
</feature>
<feature type="transmembrane region" description="Helical" evidence="1">
    <location>
        <begin position="36"/>
        <end position="57"/>
    </location>
</feature>
<keyword evidence="1" id="KW-0472">Membrane</keyword>
<accession>A0A126Q2L9</accession>
<dbReference type="EMBL" id="CP014323">
    <property type="protein sequence ID" value="AMJ98678.1"/>
    <property type="molecule type" value="Genomic_DNA"/>
</dbReference>
<keyword evidence="1" id="KW-0812">Transmembrane</keyword>